<dbReference type="EMBL" id="BAAANQ010000002">
    <property type="protein sequence ID" value="GAA2047601.1"/>
    <property type="molecule type" value="Genomic_DNA"/>
</dbReference>
<evidence type="ECO:0000256" key="1">
    <source>
        <dbReference type="SAM" id="MobiDB-lite"/>
    </source>
</evidence>
<comment type="caution">
    <text evidence="2">The sequence shown here is derived from an EMBL/GenBank/DDBJ whole genome shotgun (WGS) entry which is preliminary data.</text>
</comment>
<feature type="compositionally biased region" description="Basic and acidic residues" evidence="1">
    <location>
        <begin position="47"/>
        <end position="59"/>
    </location>
</feature>
<dbReference type="Proteomes" id="UP001403094">
    <property type="component" value="Unassembled WGS sequence"/>
</dbReference>
<evidence type="ECO:0000313" key="2">
    <source>
        <dbReference type="EMBL" id="GAA2047601.1"/>
    </source>
</evidence>
<proteinExistence type="predicted"/>
<gene>
    <name evidence="2" type="ORF">GCM10009757_16820</name>
</gene>
<evidence type="ECO:0000313" key="3">
    <source>
        <dbReference type="Proteomes" id="UP001403094"/>
    </source>
</evidence>
<organism evidence="2 3">
    <name type="scientific">Streptomyces cheonanensis</name>
    <dbReference type="NCBI Taxonomy" id="312720"/>
    <lineage>
        <taxon>Bacteria</taxon>
        <taxon>Bacillati</taxon>
        <taxon>Actinomycetota</taxon>
        <taxon>Actinomycetes</taxon>
        <taxon>Kitasatosporales</taxon>
        <taxon>Streptomycetaceae</taxon>
        <taxon>Streptomyces</taxon>
    </lineage>
</organism>
<sequence>MVALRSPARTTPPENVAATIVVPCGICTGPSTGGSIRLPGSRSGAISERKSKKEEDPGLRKAAGSRPWSWELPTTEVLPGHGNDPAAHGAGQEYARDPTRHLVKIHIG</sequence>
<accession>A0ABP5GIZ1</accession>
<protein>
    <submittedName>
        <fullName evidence="2">Uncharacterized protein</fullName>
    </submittedName>
</protein>
<reference evidence="3" key="1">
    <citation type="journal article" date="2019" name="Int. J. Syst. Evol. Microbiol.">
        <title>The Global Catalogue of Microorganisms (GCM) 10K type strain sequencing project: providing services to taxonomists for standard genome sequencing and annotation.</title>
        <authorList>
            <consortium name="The Broad Institute Genomics Platform"/>
            <consortium name="The Broad Institute Genome Sequencing Center for Infectious Disease"/>
            <person name="Wu L."/>
            <person name="Ma J."/>
        </authorList>
    </citation>
    <scope>NUCLEOTIDE SEQUENCE [LARGE SCALE GENOMIC DNA]</scope>
    <source>
        <strain evidence="3">JCM 14549</strain>
    </source>
</reference>
<name>A0ABP5GIZ1_9ACTN</name>
<feature type="region of interest" description="Disordered" evidence="1">
    <location>
        <begin position="31"/>
        <end position="99"/>
    </location>
</feature>
<keyword evidence="3" id="KW-1185">Reference proteome</keyword>